<dbReference type="Pfam" id="PF21858">
    <property type="entry name" value="DUF6914"/>
    <property type="match status" value="1"/>
</dbReference>
<protein>
    <submittedName>
        <fullName evidence="1">Uncharacterized protein</fullName>
    </submittedName>
</protein>
<dbReference type="InParanoid" id="A0A0D0ATA5"/>
<dbReference type="OrthoDB" id="2679825at2759"/>
<dbReference type="InterPro" id="IPR054208">
    <property type="entry name" value="DUF6914"/>
</dbReference>
<proteinExistence type="predicted"/>
<evidence type="ECO:0000313" key="2">
    <source>
        <dbReference type="Proteomes" id="UP000054485"/>
    </source>
</evidence>
<dbReference type="EMBL" id="KN835654">
    <property type="protein sequence ID" value="KIK35183.1"/>
    <property type="molecule type" value="Genomic_DNA"/>
</dbReference>
<accession>A0A0D0ATA5</accession>
<reference evidence="1 2" key="1">
    <citation type="submission" date="2014-04" db="EMBL/GenBank/DDBJ databases">
        <authorList>
            <consortium name="DOE Joint Genome Institute"/>
            <person name="Kuo A."/>
            <person name="Ruytinx J."/>
            <person name="Rineau F."/>
            <person name="Colpaert J."/>
            <person name="Kohler A."/>
            <person name="Nagy L.G."/>
            <person name="Floudas D."/>
            <person name="Copeland A."/>
            <person name="Barry K.W."/>
            <person name="Cichocki N."/>
            <person name="Veneault-Fourrey C."/>
            <person name="LaButti K."/>
            <person name="Lindquist E.A."/>
            <person name="Lipzen A."/>
            <person name="Lundell T."/>
            <person name="Morin E."/>
            <person name="Murat C."/>
            <person name="Sun H."/>
            <person name="Tunlid A."/>
            <person name="Henrissat B."/>
            <person name="Grigoriev I.V."/>
            <person name="Hibbett D.S."/>
            <person name="Martin F."/>
            <person name="Nordberg H.P."/>
            <person name="Cantor M.N."/>
            <person name="Hua S.X."/>
        </authorList>
    </citation>
    <scope>NUCLEOTIDE SEQUENCE [LARGE SCALE GENOMIC DNA]</scope>
    <source>
        <strain evidence="1 2">UH-Slu-Lm8-n1</strain>
    </source>
</reference>
<organism evidence="1 2">
    <name type="scientific">Suillus luteus UH-Slu-Lm8-n1</name>
    <dbReference type="NCBI Taxonomy" id="930992"/>
    <lineage>
        <taxon>Eukaryota</taxon>
        <taxon>Fungi</taxon>
        <taxon>Dikarya</taxon>
        <taxon>Basidiomycota</taxon>
        <taxon>Agaricomycotina</taxon>
        <taxon>Agaricomycetes</taxon>
        <taxon>Agaricomycetidae</taxon>
        <taxon>Boletales</taxon>
        <taxon>Suillineae</taxon>
        <taxon>Suillaceae</taxon>
        <taxon>Suillus</taxon>
    </lineage>
</organism>
<dbReference type="Proteomes" id="UP000054485">
    <property type="component" value="Unassembled WGS sequence"/>
</dbReference>
<dbReference type="HOGENOM" id="CLU_2962457_0_0_1"/>
<name>A0A0D0ATA5_9AGAM</name>
<reference evidence="2" key="2">
    <citation type="submission" date="2015-01" db="EMBL/GenBank/DDBJ databases">
        <title>Evolutionary Origins and Diversification of the Mycorrhizal Mutualists.</title>
        <authorList>
            <consortium name="DOE Joint Genome Institute"/>
            <consortium name="Mycorrhizal Genomics Consortium"/>
            <person name="Kohler A."/>
            <person name="Kuo A."/>
            <person name="Nagy L.G."/>
            <person name="Floudas D."/>
            <person name="Copeland A."/>
            <person name="Barry K.W."/>
            <person name="Cichocki N."/>
            <person name="Veneault-Fourrey C."/>
            <person name="LaButti K."/>
            <person name="Lindquist E.A."/>
            <person name="Lipzen A."/>
            <person name="Lundell T."/>
            <person name="Morin E."/>
            <person name="Murat C."/>
            <person name="Riley R."/>
            <person name="Ohm R."/>
            <person name="Sun H."/>
            <person name="Tunlid A."/>
            <person name="Henrissat B."/>
            <person name="Grigoriev I.V."/>
            <person name="Hibbett D.S."/>
            <person name="Martin F."/>
        </authorList>
    </citation>
    <scope>NUCLEOTIDE SEQUENCE [LARGE SCALE GENOMIC DNA]</scope>
    <source>
        <strain evidence="2">UH-Slu-Lm8-n1</strain>
    </source>
</reference>
<sequence>MARNKHRLYIVLYCRKTKPGFHFALMLSPKNLKGTHNPSDRHYHIYHVIHCGNEFLTRS</sequence>
<evidence type="ECO:0000313" key="1">
    <source>
        <dbReference type="EMBL" id="KIK35183.1"/>
    </source>
</evidence>
<dbReference type="AlphaFoldDB" id="A0A0D0ATA5"/>
<gene>
    <name evidence="1" type="ORF">CY34DRAFT_812372</name>
</gene>
<keyword evidence="2" id="KW-1185">Reference proteome</keyword>